<dbReference type="AlphaFoldDB" id="A0A455T7K0"/>
<evidence type="ECO:0000256" key="1">
    <source>
        <dbReference type="SAM" id="MobiDB-lite"/>
    </source>
</evidence>
<evidence type="ECO:0000256" key="2">
    <source>
        <dbReference type="SAM" id="Phobius"/>
    </source>
</evidence>
<keyword evidence="2" id="KW-0812">Transmembrane</keyword>
<accession>A0A455T7K0</accession>
<evidence type="ECO:0000313" key="3">
    <source>
        <dbReference type="EMBL" id="BBH95374.1"/>
    </source>
</evidence>
<organism evidence="3">
    <name type="scientific">Thermogemmatispora argillosa</name>
    <dbReference type="NCBI Taxonomy" id="2045280"/>
    <lineage>
        <taxon>Bacteria</taxon>
        <taxon>Bacillati</taxon>
        <taxon>Chloroflexota</taxon>
        <taxon>Ktedonobacteria</taxon>
        <taxon>Thermogemmatisporales</taxon>
        <taxon>Thermogemmatisporaceae</taxon>
        <taxon>Thermogemmatispora</taxon>
    </lineage>
</organism>
<keyword evidence="2" id="KW-0472">Membrane</keyword>
<name>A0A455T7K0_9CHLR</name>
<gene>
    <name evidence="3" type="ORF">KTA_35730</name>
</gene>
<feature type="compositionally biased region" description="Polar residues" evidence="1">
    <location>
        <begin position="78"/>
        <end position="87"/>
    </location>
</feature>
<feature type="transmembrane region" description="Helical" evidence="2">
    <location>
        <begin position="6"/>
        <end position="26"/>
    </location>
</feature>
<keyword evidence="2" id="KW-1133">Transmembrane helix</keyword>
<feature type="region of interest" description="Disordered" evidence="1">
    <location>
        <begin position="54"/>
        <end position="94"/>
    </location>
</feature>
<reference evidence="3" key="1">
    <citation type="submission" date="2018-12" db="EMBL/GenBank/DDBJ databases">
        <title>Novel natural products biosynthetic potential of the class Ktedonobacteria.</title>
        <authorList>
            <person name="Zheng Y."/>
            <person name="Saitou A."/>
            <person name="Wang C.M."/>
            <person name="Toyoda A."/>
            <person name="Minakuchi Y."/>
            <person name="Sekiguchi Y."/>
            <person name="Ueda K."/>
            <person name="Takano H."/>
            <person name="Sakai Y."/>
            <person name="Yokota A."/>
            <person name="Yabe S."/>
        </authorList>
    </citation>
    <scope>NUCLEOTIDE SEQUENCE</scope>
    <source>
        <strain evidence="3">A3-2</strain>
    </source>
</reference>
<protein>
    <submittedName>
        <fullName evidence="3">Uncharacterized protein</fullName>
    </submittedName>
</protein>
<dbReference type="EMBL" id="AP019377">
    <property type="protein sequence ID" value="BBH95374.1"/>
    <property type="molecule type" value="Genomic_DNA"/>
</dbReference>
<sequence>MDETVLGYIGFVVAALILAWAALEIGKRLSAFRRTSTETETADRWIRLNSTQLDQLEEMAPEAPLDDDEDEPPYSPPMRSQLNGHYSNKSKKTF</sequence>
<feature type="compositionally biased region" description="Acidic residues" evidence="1">
    <location>
        <begin position="55"/>
        <end position="72"/>
    </location>
</feature>
<proteinExistence type="predicted"/>